<dbReference type="GeneID" id="68843911"/>
<evidence type="ECO:0000313" key="1">
    <source>
        <dbReference type="EMBL" id="AOZ52454.1"/>
    </source>
</evidence>
<dbReference type="Proteomes" id="UP000178776">
    <property type="component" value="Chromosome"/>
</dbReference>
<dbReference type="SUPFAM" id="SSF101327">
    <property type="entry name" value="YgfB-like"/>
    <property type="match status" value="1"/>
</dbReference>
<organism evidence="1 2">
    <name type="scientific">Chromobacterium vaccinii</name>
    <dbReference type="NCBI Taxonomy" id="1108595"/>
    <lineage>
        <taxon>Bacteria</taxon>
        <taxon>Pseudomonadati</taxon>
        <taxon>Pseudomonadota</taxon>
        <taxon>Betaproteobacteria</taxon>
        <taxon>Neisseriales</taxon>
        <taxon>Chromobacteriaceae</taxon>
        <taxon>Chromobacterium</taxon>
    </lineage>
</organism>
<dbReference type="SUPFAM" id="SSF103642">
    <property type="entry name" value="Sec-C motif"/>
    <property type="match status" value="1"/>
</dbReference>
<dbReference type="PANTHER" id="PTHR33747">
    <property type="entry name" value="UPF0225 PROTEIN SCO1677"/>
    <property type="match status" value="1"/>
</dbReference>
<name>A0A1D9LMN0_9NEIS</name>
<dbReference type="Gene3D" id="1.20.120.740">
    <property type="entry name" value="YgfB uncharacterised protein family UPF0149, PF03695"/>
    <property type="match status" value="1"/>
</dbReference>
<dbReference type="EMBL" id="CP017707">
    <property type="protein sequence ID" value="AOZ52454.1"/>
    <property type="molecule type" value="Genomic_DNA"/>
</dbReference>
<evidence type="ECO:0000313" key="2">
    <source>
        <dbReference type="Proteomes" id="UP000178776"/>
    </source>
</evidence>
<proteinExistence type="predicted"/>
<dbReference type="InterPro" id="IPR011978">
    <property type="entry name" value="YgfB-like"/>
</dbReference>
<dbReference type="STRING" id="1108595.BKX93_22200"/>
<dbReference type="InterPro" id="IPR036255">
    <property type="entry name" value="YgfB-like_sf"/>
</dbReference>
<dbReference type="RefSeq" id="WP_021476270.1">
    <property type="nucleotide sequence ID" value="NZ_CP017707.1"/>
</dbReference>
<reference evidence="1 2" key="1">
    <citation type="submission" date="2016-10" db="EMBL/GenBank/DDBJ databases">
        <title>Chromobacterium muskegensis sp. nov., an insecticidal bacterium isolated from Sphagnum bogs.</title>
        <authorList>
            <person name="Sparks M.E."/>
            <person name="Blackburn M.B."/>
            <person name="Gundersen-Rindal D.E."/>
            <person name="Mitchell A."/>
            <person name="Farrar R."/>
            <person name="Kuhar D."/>
        </authorList>
    </citation>
    <scope>NUCLEOTIDE SEQUENCE [LARGE SCALE GENOMIC DNA]</scope>
    <source>
        <strain evidence="1 2">21-1</strain>
    </source>
</reference>
<gene>
    <name evidence="1" type="ORF">BKX93_22200</name>
</gene>
<dbReference type="AlphaFoldDB" id="A0A1D9LMN0"/>
<dbReference type="InterPro" id="IPR004027">
    <property type="entry name" value="SEC_C_motif"/>
</dbReference>
<dbReference type="Pfam" id="PF03695">
    <property type="entry name" value="UPF0149"/>
    <property type="match status" value="1"/>
</dbReference>
<dbReference type="KEGG" id="cvc:BKX93_22200"/>
<protein>
    <submittedName>
        <fullName evidence="1">Uncharacterized protein</fullName>
    </submittedName>
</protein>
<accession>A0A1D9LMN0</accession>
<dbReference type="Gene3D" id="3.10.450.50">
    <property type="match status" value="1"/>
</dbReference>
<dbReference type="NCBIfam" id="TIGR02292">
    <property type="entry name" value="ygfB_yecA"/>
    <property type="match status" value="1"/>
</dbReference>
<sequence length="226" mass="24759">MTATVFNDADLTRLETLLTPLSASGSTMRPDEVQGFFSALVSGPDAVDTDFWLPEVLGDAPAFENQADEVELKALLQKLFDATRDALAAGEELDLILYAEEDSGEEGEPDYWPWANAYLYALDLVDTDWFEVAEEDEGFESLMMPMLVLGGAFEDEEGGEDLLTFTDEEVDGYKGELSDALAAVFAYWRAKDQAPTTVRREGDKVGRNDQCPCGSGKKYKACCGAN</sequence>
<dbReference type="PANTHER" id="PTHR33747:SF1">
    <property type="entry name" value="ADENYLATE CYCLASE-ASSOCIATED CAP C-TERMINAL DOMAIN-CONTAINING PROTEIN"/>
    <property type="match status" value="1"/>
</dbReference>
<dbReference type="Pfam" id="PF02810">
    <property type="entry name" value="SEC-C"/>
    <property type="match status" value="1"/>
</dbReference>